<keyword evidence="7" id="KW-1185">Reference proteome</keyword>
<dbReference type="InterPro" id="IPR009057">
    <property type="entry name" value="Homeodomain-like_sf"/>
</dbReference>
<gene>
    <name evidence="6" type="ORF">G4L39_00175</name>
</gene>
<dbReference type="InterPro" id="IPR020449">
    <property type="entry name" value="Tscrpt_reg_AraC-type_HTH"/>
</dbReference>
<dbReference type="InterPro" id="IPR018060">
    <property type="entry name" value="HTH_AraC"/>
</dbReference>
<evidence type="ECO:0000256" key="4">
    <source>
        <dbReference type="SAM" id="MobiDB-lite"/>
    </source>
</evidence>
<dbReference type="PANTHER" id="PTHR47893:SF1">
    <property type="entry name" value="REGULATORY PROTEIN PCHR"/>
    <property type="match status" value="1"/>
</dbReference>
<reference evidence="6 7" key="1">
    <citation type="submission" date="2020-02" db="EMBL/GenBank/DDBJ databases">
        <title>Draft genome sequence of Limisphaera ngatamarikiensis NGM72.4T, a thermophilic Verrucomicrobia grouped in subdivision 3.</title>
        <authorList>
            <person name="Carere C.R."/>
            <person name="Steen J."/>
            <person name="Hugenholtz P."/>
            <person name="Stott M.B."/>
        </authorList>
    </citation>
    <scope>NUCLEOTIDE SEQUENCE [LARGE SCALE GENOMIC DNA]</scope>
    <source>
        <strain evidence="6 7">NGM72.4</strain>
    </source>
</reference>
<dbReference type="Proteomes" id="UP000477311">
    <property type="component" value="Unassembled WGS sequence"/>
</dbReference>
<dbReference type="PRINTS" id="PR00032">
    <property type="entry name" value="HTHARAC"/>
</dbReference>
<evidence type="ECO:0000313" key="6">
    <source>
        <dbReference type="EMBL" id="NGO37823.1"/>
    </source>
</evidence>
<dbReference type="SUPFAM" id="SSF46689">
    <property type="entry name" value="Homeodomain-like"/>
    <property type="match status" value="2"/>
</dbReference>
<evidence type="ECO:0000256" key="2">
    <source>
        <dbReference type="ARBA" id="ARBA00023125"/>
    </source>
</evidence>
<dbReference type="GO" id="GO:0043565">
    <property type="term" value="F:sequence-specific DNA binding"/>
    <property type="evidence" value="ECO:0007669"/>
    <property type="project" value="InterPro"/>
</dbReference>
<evidence type="ECO:0000256" key="3">
    <source>
        <dbReference type="ARBA" id="ARBA00023163"/>
    </source>
</evidence>
<dbReference type="AlphaFoldDB" id="A0A6M1RJL5"/>
<dbReference type="SMART" id="SM00342">
    <property type="entry name" value="HTH_ARAC"/>
    <property type="match status" value="1"/>
</dbReference>
<dbReference type="GO" id="GO:0003700">
    <property type="term" value="F:DNA-binding transcription factor activity"/>
    <property type="evidence" value="ECO:0007669"/>
    <property type="project" value="InterPro"/>
</dbReference>
<feature type="compositionally biased region" description="Pro residues" evidence="4">
    <location>
        <begin position="337"/>
        <end position="346"/>
    </location>
</feature>
<dbReference type="Gene3D" id="1.10.10.60">
    <property type="entry name" value="Homeodomain-like"/>
    <property type="match status" value="2"/>
</dbReference>
<dbReference type="PANTHER" id="PTHR47893">
    <property type="entry name" value="REGULATORY PROTEIN PCHR"/>
    <property type="match status" value="1"/>
</dbReference>
<dbReference type="InterPro" id="IPR053142">
    <property type="entry name" value="PchR_regulatory_protein"/>
</dbReference>
<keyword evidence="3" id="KW-0804">Transcription</keyword>
<comment type="caution">
    <text evidence="6">The sequence shown here is derived from an EMBL/GenBank/DDBJ whole genome shotgun (WGS) entry which is preliminary data.</text>
</comment>
<organism evidence="6 7">
    <name type="scientific">Limisphaera ngatamarikiensis</name>
    <dbReference type="NCBI Taxonomy" id="1324935"/>
    <lineage>
        <taxon>Bacteria</taxon>
        <taxon>Pseudomonadati</taxon>
        <taxon>Verrucomicrobiota</taxon>
        <taxon>Verrucomicrobiia</taxon>
        <taxon>Limisphaerales</taxon>
        <taxon>Limisphaeraceae</taxon>
        <taxon>Limisphaera</taxon>
    </lineage>
</organism>
<accession>A0A6M1RJL5</accession>
<evidence type="ECO:0000256" key="1">
    <source>
        <dbReference type="ARBA" id="ARBA00023015"/>
    </source>
</evidence>
<evidence type="ECO:0000313" key="7">
    <source>
        <dbReference type="Proteomes" id="UP000477311"/>
    </source>
</evidence>
<keyword evidence="2" id="KW-0238">DNA-binding</keyword>
<protein>
    <submittedName>
        <fullName evidence="6">Helix-turn-helix transcriptional regulator</fullName>
    </submittedName>
</protein>
<name>A0A6M1RJL5_9BACT</name>
<feature type="domain" description="HTH araC/xylS-type" evidence="5">
    <location>
        <begin position="225"/>
        <end position="323"/>
    </location>
</feature>
<keyword evidence="1" id="KW-0805">Transcription regulation</keyword>
<dbReference type="PROSITE" id="PS01124">
    <property type="entry name" value="HTH_ARAC_FAMILY_2"/>
    <property type="match status" value="1"/>
</dbReference>
<dbReference type="RefSeq" id="WP_165105008.1">
    <property type="nucleotide sequence ID" value="NZ_JAAKYA010000004.1"/>
</dbReference>
<proteinExistence type="predicted"/>
<dbReference type="EMBL" id="JAAKYA010000004">
    <property type="protein sequence ID" value="NGO37823.1"/>
    <property type="molecule type" value="Genomic_DNA"/>
</dbReference>
<feature type="region of interest" description="Disordered" evidence="4">
    <location>
        <begin position="327"/>
        <end position="346"/>
    </location>
</feature>
<feature type="region of interest" description="Disordered" evidence="4">
    <location>
        <begin position="1"/>
        <end position="26"/>
    </location>
</feature>
<sequence>MRKEFTTQKASPEGQPDASASPPFSERAVWRPMGNGWQPIFGSFKGEGFSLEWHDFQAERELDWGASFHPDSVEICLNLAGEGYVRHGLQQLNFEPNTVAFYHRARTPLEARRAAGQRHRFLTVELSPAFLRNHLARAEPVLHPMVRAVMAGQPVHQPFGVRSRLTAAQRQMVETLRRPPVYAAAQDVWYRCKVVELAVVFLLQPAPEDELFCTRQQRIAQERVERVIALLKQNLASPPTLEDLGRQVGCSPFYLSRIFSAQTGMTIPQYLRELRLERAAELLRTGRYNVTEVALEVGYNSLSHFSQAFHERFGCCPGLYPIQTPVQSKARETRPAHSPPTDLPAP</sequence>
<evidence type="ECO:0000259" key="5">
    <source>
        <dbReference type="PROSITE" id="PS01124"/>
    </source>
</evidence>
<dbReference type="Pfam" id="PF12833">
    <property type="entry name" value="HTH_18"/>
    <property type="match status" value="1"/>
</dbReference>